<dbReference type="Gene3D" id="1.20.140.80">
    <property type="entry name" value="Transcription factor DP"/>
    <property type="match status" value="1"/>
</dbReference>
<keyword evidence="8 11" id="KW-0804">Transcription</keyword>
<evidence type="ECO:0000256" key="6">
    <source>
        <dbReference type="ARBA" id="ARBA00023054"/>
    </source>
</evidence>
<dbReference type="OrthoDB" id="552115at2759"/>
<evidence type="ECO:0000256" key="12">
    <source>
        <dbReference type="SAM" id="MobiDB-lite"/>
    </source>
</evidence>
<dbReference type="CDD" id="cd14458">
    <property type="entry name" value="DP_DD"/>
    <property type="match status" value="1"/>
</dbReference>
<dbReference type="GeneID" id="20817533"/>
<accession>W4FM68</accession>
<protein>
    <recommendedName>
        <fullName evidence="16">E2F/DP family winged-helix DNA-binding domain-containing protein</fullName>
    </recommendedName>
</protein>
<reference evidence="15" key="1">
    <citation type="submission" date="2013-12" db="EMBL/GenBank/DDBJ databases">
        <title>The Genome Sequence of Aphanomyces astaci APO3.</title>
        <authorList>
            <consortium name="The Broad Institute Genomics Platform"/>
            <person name="Russ C."/>
            <person name="Tyler B."/>
            <person name="van West P."/>
            <person name="Dieguez-Uribeondo J."/>
            <person name="Young S.K."/>
            <person name="Zeng Q."/>
            <person name="Gargeya S."/>
            <person name="Fitzgerald M."/>
            <person name="Abouelleil A."/>
            <person name="Alvarado L."/>
            <person name="Chapman S.B."/>
            <person name="Gainer-Dewar J."/>
            <person name="Goldberg J."/>
            <person name="Griggs A."/>
            <person name="Gujja S."/>
            <person name="Hansen M."/>
            <person name="Howarth C."/>
            <person name="Imamovic A."/>
            <person name="Ireland A."/>
            <person name="Larimer J."/>
            <person name="McCowan C."/>
            <person name="Murphy C."/>
            <person name="Pearson M."/>
            <person name="Poon T.W."/>
            <person name="Priest M."/>
            <person name="Roberts A."/>
            <person name="Saif S."/>
            <person name="Shea T."/>
            <person name="Sykes S."/>
            <person name="Wortman J."/>
            <person name="Nusbaum C."/>
            <person name="Birren B."/>
        </authorList>
    </citation>
    <scope>NUCLEOTIDE SEQUENCE [LARGE SCALE GENOMIC DNA]</scope>
    <source>
        <strain evidence="15">APO3</strain>
    </source>
</reference>
<evidence type="ECO:0000259" key="13">
    <source>
        <dbReference type="SMART" id="SM01138"/>
    </source>
</evidence>
<evidence type="ECO:0000256" key="5">
    <source>
        <dbReference type="ARBA" id="ARBA00023015"/>
    </source>
</evidence>
<dbReference type="Pfam" id="PF08781">
    <property type="entry name" value="DP"/>
    <property type="match status" value="1"/>
</dbReference>
<dbReference type="GO" id="GO:0000981">
    <property type="term" value="F:DNA-binding transcription factor activity, RNA polymerase II-specific"/>
    <property type="evidence" value="ECO:0007669"/>
    <property type="project" value="TreeGrafter"/>
</dbReference>
<evidence type="ECO:0000256" key="10">
    <source>
        <dbReference type="ARBA" id="ARBA00023306"/>
    </source>
</evidence>
<dbReference type="EMBL" id="KI913184">
    <property type="protein sequence ID" value="ETV68550.1"/>
    <property type="molecule type" value="Genomic_DNA"/>
</dbReference>
<comment type="similarity">
    <text evidence="3 11">Belongs to the E2F/DP family.</text>
</comment>
<feature type="compositionally biased region" description="Basic and acidic residues" evidence="12">
    <location>
        <begin position="9"/>
        <end position="24"/>
    </location>
</feature>
<dbReference type="InterPro" id="IPR036388">
    <property type="entry name" value="WH-like_DNA-bd_sf"/>
</dbReference>
<dbReference type="PANTHER" id="PTHR12548">
    <property type="entry name" value="TRANSCRIPTION FACTOR DP"/>
    <property type="match status" value="1"/>
</dbReference>
<keyword evidence="7 11" id="KW-0238">DNA-binding</keyword>
<dbReference type="VEuPathDB" id="FungiDB:H257_15537"/>
<feature type="domain" description="E2F/DP family winged-helix DNA-binding" evidence="14">
    <location>
        <begin position="203"/>
        <end position="282"/>
    </location>
</feature>
<dbReference type="InterPro" id="IPR037241">
    <property type="entry name" value="E2F-DP_heterodim"/>
</dbReference>
<dbReference type="SUPFAM" id="SSF144074">
    <property type="entry name" value="E2F-DP heterodimerization region"/>
    <property type="match status" value="1"/>
</dbReference>
<dbReference type="SMART" id="SM01372">
    <property type="entry name" value="E2F_TDP"/>
    <property type="match status" value="1"/>
</dbReference>
<dbReference type="GO" id="GO:0005737">
    <property type="term" value="C:cytoplasm"/>
    <property type="evidence" value="ECO:0007669"/>
    <property type="project" value="UniProtKB-SubCell"/>
</dbReference>
<evidence type="ECO:0008006" key="16">
    <source>
        <dbReference type="Google" id="ProtNLM"/>
    </source>
</evidence>
<keyword evidence="10" id="KW-0131">Cell cycle</keyword>
<feature type="compositionally biased region" description="Low complexity" evidence="12">
    <location>
        <begin position="43"/>
        <end position="54"/>
    </location>
</feature>
<dbReference type="FunFam" id="1.10.10.10:FF:000187">
    <property type="entry name" value="Transcription factor-like protein DPB"/>
    <property type="match status" value="1"/>
</dbReference>
<dbReference type="SUPFAM" id="SSF46785">
    <property type="entry name" value="Winged helix' DNA-binding domain"/>
    <property type="match status" value="1"/>
</dbReference>
<keyword evidence="4" id="KW-0963">Cytoplasm</keyword>
<dbReference type="PANTHER" id="PTHR12548:SF9">
    <property type="entry name" value="TRANSCRIPTION FACTOR DP"/>
    <property type="match status" value="1"/>
</dbReference>
<evidence type="ECO:0000256" key="11">
    <source>
        <dbReference type="RuleBase" id="RU003796"/>
    </source>
</evidence>
<dbReference type="AlphaFoldDB" id="W4FM68"/>
<organism evidence="15">
    <name type="scientific">Aphanomyces astaci</name>
    <name type="common">Crayfish plague agent</name>
    <dbReference type="NCBI Taxonomy" id="112090"/>
    <lineage>
        <taxon>Eukaryota</taxon>
        <taxon>Sar</taxon>
        <taxon>Stramenopiles</taxon>
        <taxon>Oomycota</taxon>
        <taxon>Saprolegniomycetes</taxon>
        <taxon>Saprolegniales</taxon>
        <taxon>Verrucalvaceae</taxon>
        <taxon>Aphanomyces</taxon>
    </lineage>
</organism>
<dbReference type="InterPro" id="IPR014889">
    <property type="entry name" value="Transc_factor_DP_C"/>
</dbReference>
<proteinExistence type="inferred from homology"/>
<dbReference type="InterPro" id="IPR038168">
    <property type="entry name" value="TF_DP_C_sf"/>
</dbReference>
<feature type="region of interest" description="Disordered" evidence="12">
    <location>
        <begin position="165"/>
        <end position="206"/>
    </location>
</feature>
<keyword evidence="9 11" id="KW-0539">Nucleus</keyword>
<dbReference type="InterPro" id="IPR015648">
    <property type="entry name" value="Transcrpt_fac_DP"/>
</dbReference>
<keyword evidence="5 11" id="KW-0805">Transcription regulation</keyword>
<keyword evidence="6" id="KW-0175">Coiled coil</keyword>
<evidence type="ECO:0000256" key="4">
    <source>
        <dbReference type="ARBA" id="ARBA00022490"/>
    </source>
</evidence>
<feature type="domain" description="Transcription factor DP C-terminal" evidence="13">
    <location>
        <begin position="289"/>
        <end position="400"/>
    </location>
</feature>
<sequence>MGAVRGSRKKDDGFVSKSESDVGRKASTSVAKSLFESMDTADARNAASTASAAAETRVTKRELKKQVDDAIDDRNDPGDINDDDQDKPKAAVAAVFQSPKVKRESTADTASTFGSQSTTPVTPSSLHDDFINLMKAQGLERMATDAGLLKDGQFRDLKREWGESINTSSTTSSSSPFMNEVHGASTPKKKKPRSTSTTPVSDKGSKGLRHFSMKVCQKVEEKHVTTYNEVADELVHEFVTMRPAESVNYDEKNIRRRVYDALNVLMAMDIISKEKKEIRWRGLPSNAKQDLELLQMENAQRAKSVEQKKQQLQELLLQQIALKNLIQRNKQVDKPSALCRISLPFILVNTSKDTIIQCEMSEDRQDIFFNFSGPFEINDDSEILKRMNLHHVAEADAATHIPEKLIRYLPPDYLV</sequence>
<dbReference type="GO" id="GO:0000977">
    <property type="term" value="F:RNA polymerase II transcription regulatory region sequence-specific DNA binding"/>
    <property type="evidence" value="ECO:0007669"/>
    <property type="project" value="TreeGrafter"/>
</dbReference>
<evidence type="ECO:0000256" key="2">
    <source>
        <dbReference type="ARBA" id="ARBA00004496"/>
    </source>
</evidence>
<evidence type="ECO:0000256" key="3">
    <source>
        <dbReference type="ARBA" id="ARBA00010940"/>
    </source>
</evidence>
<comment type="subcellular location">
    <subcellularLocation>
        <location evidence="2">Cytoplasm</location>
    </subcellularLocation>
    <subcellularLocation>
        <location evidence="1 11">Nucleus</location>
    </subcellularLocation>
</comment>
<evidence type="ECO:0000256" key="1">
    <source>
        <dbReference type="ARBA" id="ARBA00004123"/>
    </source>
</evidence>
<dbReference type="InterPro" id="IPR003316">
    <property type="entry name" value="E2F_WHTH_DNA-bd_dom"/>
</dbReference>
<evidence type="ECO:0000259" key="14">
    <source>
        <dbReference type="SMART" id="SM01372"/>
    </source>
</evidence>
<evidence type="ECO:0000256" key="8">
    <source>
        <dbReference type="ARBA" id="ARBA00023163"/>
    </source>
</evidence>
<gene>
    <name evidence="15" type="ORF">H257_15537</name>
</gene>
<dbReference type="GO" id="GO:0070176">
    <property type="term" value="C:DRM complex"/>
    <property type="evidence" value="ECO:0007669"/>
    <property type="project" value="UniProtKB-ARBA"/>
</dbReference>
<dbReference type="InterPro" id="IPR036390">
    <property type="entry name" value="WH_DNA-bd_sf"/>
</dbReference>
<feature type="compositionally biased region" description="Polar residues" evidence="12">
    <location>
        <begin position="107"/>
        <end position="125"/>
    </location>
</feature>
<evidence type="ECO:0000256" key="7">
    <source>
        <dbReference type="ARBA" id="ARBA00023125"/>
    </source>
</evidence>
<evidence type="ECO:0000256" key="9">
    <source>
        <dbReference type="ARBA" id="ARBA00023242"/>
    </source>
</evidence>
<evidence type="ECO:0000313" key="15">
    <source>
        <dbReference type="EMBL" id="ETV68550.1"/>
    </source>
</evidence>
<dbReference type="Gene3D" id="1.10.10.10">
    <property type="entry name" value="Winged helix-like DNA-binding domain superfamily/Winged helix DNA-binding domain"/>
    <property type="match status" value="1"/>
</dbReference>
<feature type="compositionally biased region" description="Basic and acidic residues" evidence="12">
    <location>
        <begin position="57"/>
        <end position="77"/>
    </location>
</feature>
<dbReference type="STRING" id="112090.W4FM68"/>
<dbReference type="GO" id="GO:0051726">
    <property type="term" value="P:regulation of cell cycle"/>
    <property type="evidence" value="ECO:0007669"/>
    <property type="project" value="InterPro"/>
</dbReference>
<dbReference type="RefSeq" id="XP_009841979.1">
    <property type="nucleotide sequence ID" value="XM_009843677.1"/>
</dbReference>
<dbReference type="Pfam" id="PF02319">
    <property type="entry name" value="WHD_E2F_TDP"/>
    <property type="match status" value="1"/>
</dbReference>
<name>W4FM68_APHAT</name>
<dbReference type="SMART" id="SM01138">
    <property type="entry name" value="DP"/>
    <property type="match status" value="1"/>
</dbReference>
<feature type="region of interest" description="Disordered" evidence="12">
    <location>
        <begin position="1"/>
        <end position="126"/>
    </location>
</feature>